<accession>A0A1I1ANR3</accession>
<dbReference type="Proteomes" id="UP000198790">
    <property type="component" value="Unassembled WGS sequence"/>
</dbReference>
<dbReference type="Gene3D" id="1.20.120.1490">
    <property type="match status" value="1"/>
</dbReference>
<reference evidence="2 3" key="1">
    <citation type="submission" date="2016-10" db="EMBL/GenBank/DDBJ databases">
        <authorList>
            <person name="de Groot N.N."/>
        </authorList>
    </citation>
    <scope>NUCLEOTIDE SEQUENCE [LARGE SCALE GENOMIC DNA]</scope>
    <source>
        <strain evidence="2 3">DSM 23399</strain>
    </source>
</reference>
<protein>
    <recommendedName>
        <fullName evidence="4">Periplasmic heavy metal sensor</fullName>
    </recommendedName>
</protein>
<keyword evidence="1" id="KW-0472">Membrane</keyword>
<evidence type="ECO:0000313" key="2">
    <source>
        <dbReference type="EMBL" id="SFB38088.1"/>
    </source>
</evidence>
<evidence type="ECO:0000256" key="1">
    <source>
        <dbReference type="SAM" id="Phobius"/>
    </source>
</evidence>
<dbReference type="AlphaFoldDB" id="A0A1I1ANR3"/>
<keyword evidence="3" id="KW-1185">Reference proteome</keyword>
<dbReference type="OrthoDB" id="839995at2"/>
<proteinExistence type="predicted"/>
<evidence type="ECO:0008006" key="4">
    <source>
        <dbReference type="Google" id="ProtNLM"/>
    </source>
</evidence>
<dbReference type="RefSeq" id="WP_139229091.1">
    <property type="nucleotide sequence ID" value="NZ_FOKK01000008.1"/>
</dbReference>
<evidence type="ECO:0000313" key="3">
    <source>
        <dbReference type="Proteomes" id="UP000198790"/>
    </source>
</evidence>
<gene>
    <name evidence="2" type="ORF">SAMN04489723_108179</name>
</gene>
<feature type="transmembrane region" description="Helical" evidence="1">
    <location>
        <begin position="6"/>
        <end position="26"/>
    </location>
</feature>
<sequence length="156" mass="18036">MNNKNIYKIGLIVMILINGVLIFMMLRGPKMPPPRQNGLMEVISKKLDLDSNQKAEYFELAKDHSRSVADVEAKQKRLMKNYFEFLDKADATGQAEILEQIEELEGEKISVTYQHFEDVKSICSKDQLAHFEEIIEDVLRVIVNDQKINSLPPRDR</sequence>
<name>A0A1I1ANR3_9BACT</name>
<dbReference type="STRING" id="237018.SAMN04489723_108179"/>
<organism evidence="2 3">
    <name type="scientific">Algoriphagus aquimarinus</name>
    <dbReference type="NCBI Taxonomy" id="237018"/>
    <lineage>
        <taxon>Bacteria</taxon>
        <taxon>Pseudomonadati</taxon>
        <taxon>Bacteroidota</taxon>
        <taxon>Cytophagia</taxon>
        <taxon>Cytophagales</taxon>
        <taxon>Cyclobacteriaceae</taxon>
        <taxon>Algoriphagus</taxon>
    </lineage>
</organism>
<keyword evidence="1" id="KW-1133">Transmembrane helix</keyword>
<dbReference type="EMBL" id="FOKK01000008">
    <property type="protein sequence ID" value="SFB38088.1"/>
    <property type="molecule type" value="Genomic_DNA"/>
</dbReference>
<keyword evidence="1" id="KW-0812">Transmembrane</keyword>